<dbReference type="GeneID" id="80350444"/>
<organism evidence="2 3">
    <name type="scientific">Nocardia wallacei</name>
    <dbReference type="NCBI Taxonomy" id="480035"/>
    <lineage>
        <taxon>Bacteria</taxon>
        <taxon>Bacillati</taxon>
        <taxon>Actinomycetota</taxon>
        <taxon>Actinomycetes</taxon>
        <taxon>Mycobacteriales</taxon>
        <taxon>Nocardiaceae</taxon>
        <taxon>Nocardia</taxon>
    </lineage>
</organism>
<keyword evidence="1" id="KW-0472">Membrane</keyword>
<keyword evidence="1" id="KW-1133">Transmembrane helix</keyword>
<dbReference type="KEGG" id="nwl:NWFMUON74_60250"/>
<name>A0A7G1KVP6_9NOCA</name>
<accession>A0A7G1KVP6</accession>
<feature type="transmembrane region" description="Helical" evidence="1">
    <location>
        <begin position="68"/>
        <end position="88"/>
    </location>
</feature>
<evidence type="ECO:0000313" key="2">
    <source>
        <dbReference type="EMBL" id="BCK58253.1"/>
    </source>
</evidence>
<sequence length="104" mass="11099">MTLRDKHDLPATVDASLVYGVPHETPDGSTVITVAGPGWLRPGLRPVGVFVVHGGEVTWRPAVDEGRIALIAVLTGLVSATIATLAVLRRPPWPELSIHRHETG</sequence>
<gene>
    <name evidence="2" type="ORF">NWFMUON74_60250</name>
</gene>
<keyword evidence="1" id="KW-0812">Transmembrane</keyword>
<protein>
    <submittedName>
        <fullName evidence="2">Uncharacterized protein</fullName>
    </submittedName>
</protein>
<evidence type="ECO:0000313" key="3">
    <source>
        <dbReference type="Proteomes" id="UP000516173"/>
    </source>
</evidence>
<proteinExistence type="predicted"/>
<keyword evidence="3" id="KW-1185">Reference proteome</keyword>
<dbReference type="AlphaFoldDB" id="A0A7G1KVP6"/>
<dbReference type="Proteomes" id="UP000516173">
    <property type="component" value="Chromosome"/>
</dbReference>
<evidence type="ECO:0000256" key="1">
    <source>
        <dbReference type="SAM" id="Phobius"/>
    </source>
</evidence>
<dbReference type="RefSeq" id="WP_187685025.1">
    <property type="nucleotide sequence ID" value="NZ_AP023396.1"/>
</dbReference>
<reference evidence="2 3" key="1">
    <citation type="submission" date="2020-08" db="EMBL/GenBank/DDBJ databases">
        <title>Genome Sequencing of Nocardia wallacei strain FMUON74 and assembly.</title>
        <authorList>
            <person name="Toyokawa M."/>
            <person name="Uesaka K."/>
        </authorList>
    </citation>
    <scope>NUCLEOTIDE SEQUENCE [LARGE SCALE GENOMIC DNA]</scope>
    <source>
        <strain evidence="2 3">FMUON74</strain>
    </source>
</reference>
<dbReference type="EMBL" id="AP023396">
    <property type="protein sequence ID" value="BCK58253.1"/>
    <property type="molecule type" value="Genomic_DNA"/>
</dbReference>